<organism evidence="8 9">
    <name type="scientific">[Lactobacillus] rogosae</name>
    <dbReference type="NCBI Taxonomy" id="706562"/>
    <lineage>
        <taxon>Bacteria</taxon>
        <taxon>Bacillati</taxon>
        <taxon>Bacillota</taxon>
        <taxon>Clostridia</taxon>
        <taxon>Lachnospirales</taxon>
        <taxon>Lachnospiraceae</taxon>
        <taxon>Lachnospira</taxon>
    </lineage>
</organism>
<evidence type="ECO:0000313" key="8">
    <source>
        <dbReference type="EMBL" id="MEQ2379868.1"/>
    </source>
</evidence>
<feature type="transmembrane region" description="Helical" evidence="6">
    <location>
        <begin position="90"/>
        <end position="112"/>
    </location>
</feature>
<dbReference type="EMBL" id="JBBMER010000005">
    <property type="protein sequence ID" value="MEQ2379868.1"/>
    <property type="molecule type" value="Genomic_DNA"/>
</dbReference>
<sequence length="292" mass="33197">MFQSFEAKHPKFYQVFRLFIITFASILYAWNLRCFAKTAGLFPGGFSGLSLLLQEIIIKFLHITIPFSIFNIALNLFPTYIAFKYIGKKFTIYSIIVIFLSSIFVDILPPYVFTNDVLLISVFGGIINGFAISLCLNAGATTGGTDFISIFLSHEKGIDAWNYILLGNVVMLAIAGAMFGWSIALYSIIYQFCSTQVIQWLYKRYKKETLFIISDKSDEIYQIIKETTHHDATLFKGVGCYEGREKTLLYSVIHSEATRQLIPLIRSADPHAFINIVKTEELDGRFHDIPHD</sequence>
<dbReference type="InterPro" id="IPR051461">
    <property type="entry name" value="UPF0750_membrane"/>
</dbReference>
<dbReference type="CDD" id="cd16380">
    <property type="entry name" value="YitT_C"/>
    <property type="match status" value="1"/>
</dbReference>
<evidence type="ECO:0000256" key="5">
    <source>
        <dbReference type="ARBA" id="ARBA00023136"/>
    </source>
</evidence>
<feature type="domain" description="DUF2179" evidence="7">
    <location>
        <begin position="231"/>
        <end position="284"/>
    </location>
</feature>
<dbReference type="Gene3D" id="3.30.70.120">
    <property type="match status" value="1"/>
</dbReference>
<comment type="caution">
    <text evidence="8">The sequence shown here is derived from an EMBL/GenBank/DDBJ whole genome shotgun (WGS) entry which is preliminary data.</text>
</comment>
<proteinExistence type="predicted"/>
<dbReference type="InterPro" id="IPR019264">
    <property type="entry name" value="DUF2179"/>
</dbReference>
<keyword evidence="2" id="KW-1003">Cell membrane</keyword>
<dbReference type="InterPro" id="IPR003740">
    <property type="entry name" value="YitT"/>
</dbReference>
<evidence type="ECO:0000259" key="7">
    <source>
        <dbReference type="Pfam" id="PF10035"/>
    </source>
</evidence>
<gene>
    <name evidence="8" type="ORF">WMO14_08240</name>
</gene>
<dbReference type="InterPro" id="IPR015867">
    <property type="entry name" value="N-reg_PII/ATP_PRibTrfase_C"/>
</dbReference>
<dbReference type="RefSeq" id="WP_022503018.1">
    <property type="nucleotide sequence ID" value="NZ_DAWCMB010000241.1"/>
</dbReference>
<dbReference type="PANTHER" id="PTHR33545:SF5">
    <property type="entry name" value="UPF0750 MEMBRANE PROTEIN YITT"/>
    <property type="match status" value="1"/>
</dbReference>
<dbReference type="Pfam" id="PF02588">
    <property type="entry name" value="YitT_membrane"/>
    <property type="match status" value="1"/>
</dbReference>
<keyword evidence="9" id="KW-1185">Reference proteome</keyword>
<evidence type="ECO:0000313" key="9">
    <source>
        <dbReference type="Proteomes" id="UP001442364"/>
    </source>
</evidence>
<keyword evidence="3 6" id="KW-0812">Transmembrane</keyword>
<keyword evidence="4 6" id="KW-1133">Transmembrane helix</keyword>
<comment type="subcellular location">
    <subcellularLocation>
        <location evidence="1">Cell membrane</location>
        <topology evidence="1">Multi-pass membrane protein</topology>
    </subcellularLocation>
</comment>
<evidence type="ECO:0000256" key="6">
    <source>
        <dbReference type="SAM" id="Phobius"/>
    </source>
</evidence>
<protein>
    <submittedName>
        <fullName evidence="8">YitT family protein</fullName>
    </submittedName>
</protein>
<evidence type="ECO:0000256" key="4">
    <source>
        <dbReference type="ARBA" id="ARBA00022989"/>
    </source>
</evidence>
<reference evidence="8 9" key="1">
    <citation type="submission" date="2024-03" db="EMBL/GenBank/DDBJ databases">
        <title>Human intestinal bacterial collection.</title>
        <authorList>
            <person name="Pauvert C."/>
            <person name="Hitch T.C.A."/>
            <person name="Clavel T."/>
        </authorList>
    </citation>
    <scope>NUCLEOTIDE SEQUENCE [LARGE SCALE GENOMIC DNA]</scope>
    <source>
        <strain evidence="8 9">CLA-AA-H255</strain>
    </source>
</reference>
<dbReference type="Pfam" id="PF10035">
    <property type="entry name" value="DUF2179"/>
    <property type="match status" value="1"/>
</dbReference>
<evidence type="ECO:0000256" key="2">
    <source>
        <dbReference type="ARBA" id="ARBA00022475"/>
    </source>
</evidence>
<feature type="transmembrane region" description="Helical" evidence="6">
    <location>
        <begin position="160"/>
        <end position="177"/>
    </location>
</feature>
<feature type="transmembrane region" description="Helical" evidence="6">
    <location>
        <begin position="118"/>
        <end position="139"/>
    </location>
</feature>
<feature type="transmembrane region" description="Helical" evidence="6">
    <location>
        <begin position="12"/>
        <end position="30"/>
    </location>
</feature>
<evidence type="ECO:0000256" key="1">
    <source>
        <dbReference type="ARBA" id="ARBA00004651"/>
    </source>
</evidence>
<name>A0ABV1BY21_9FIRM</name>
<dbReference type="PIRSF" id="PIRSF006483">
    <property type="entry name" value="Membrane_protein_YitT"/>
    <property type="match status" value="1"/>
</dbReference>
<keyword evidence="5 6" id="KW-0472">Membrane</keyword>
<accession>A0ABV1BY21</accession>
<evidence type="ECO:0000256" key="3">
    <source>
        <dbReference type="ARBA" id="ARBA00022692"/>
    </source>
</evidence>
<feature type="transmembrane region" description="Helical" evidence="6">
    <location>
        <begin position="56"/>
        <end position="78"/>
    </location>
</feature>
<dbReference type="PANTHER" id="PTHR33545">
    <property type="entry name" value="UPF0750 MEMBRANE PROTEIN YITT-RELATED"/>
    <property type="match status" value="1"/>
</dbReference>
<dbReference type="Proteomes" id="UP001442364">
    <property type="component" value="Unassembled WGS sequence"/>
</dbReference>